<comment type="caution">
    <text evidence="2">The sequence shown here is derived from an EMBL/GenBank/DDBJ whole genome shotgun (WGS) entry which is preliminary data.</text>
</comment>
<protein>
    <recommendedName>
        <fullName evidence="4">No apical meristem-associated C-terminal domain-containing protein</fullName>
    </recommendedName>
</protein>
<name>A0AAV0D120_9ASTE</name>
<accession>A0AAV0D120</accession>
<keyword evidence="3" id="KW-1185">Reference proteome</keyword>
<evidence type="ECO:0000313" key="2">
    <source>
        <dbReference type="EMBL" id="CAH9090364.1"/>
    </source>
</evidence>
<reference evidence="2" key="1">
    <citation type="submission" date="2022-07" db="EMBL/GenBank/DDBJ databases">
        <authorList>
            <person name="Macas J."/>
            <person name="Novak P."/>
            <person name="Neumann P."/>
        </authorList>
    </citation>
    <scope>NUCLEOTIDE SEQUENCE</scope>
</reference>
<sequence length="204" mass="22652">MSQKGGANWTVSEDVALCNAWVIISEDGVIGINQPGESFWNRVHVLFSEKSSVHRSRDSIESRFKIINHQCSLWKGCVPKANATPTSGANLANLDYQAKVIFMNDNHGKPFKFEHAWRILHSFPKWYQQYEAPINLNSSPTSPMVVGGDVSSPSDGEPLQRPEGRDKQKAKRSGKTKEGTIGKKSCARRDSKQSRGVGDIEEPV</sequence>
<organism evidence="2 3">
    <name type="scientific">Cuscuta epithymum</name>
    <dbReference type="NCBI Taxonomy" id="186058"/>
    <lineage>
        <taxon>Eukaryota</taxon>
        <taxon>Viridiplantae</taxon>
        <taxon>Streptophyta</taxon>
        <taxon>Embryophyta</taxon>
        <taxon>Tracheophyta</taxon>
        <taxon>Spermatophyta</taxon>
        <taxon>Magnoliopsida</taxon>
        <taxon>eudicotyledons</taxon>
        <taxon>Gunneridae</taxon>
        <taxon>Pentapetalae</taxon>
        <taxon>asterids</taxon>
        <taxon>lamiids</taxon>
        <taxon>Solanales</taxon>
        <taxon>Convolvulaceae</taxon>
        <taxon>Cuscuteae</taxon>
        <taxon>Cuscuta</taxon>
        <taxon>Cuscuta subgen. Cuscuta</taxon>
    </lineage>
</organism>
<proteinExistence type="predicted"/>
<evidence type="ECO:0008006" key="4">
    <source>
        <dbReference type="Google" id="ProtNLM"/>
    </source>
</evidence>
<evidence type="ECO:0000313" key="3">
    <source>
        <dbReference type="Proteomes" id="UP001152523"/>
    </source>
</evidence>
<dbReference type="EMBL" id="CAMAPF010000064">
    <property type="protein sequence ID" value="CAH9090364.1"/>
    <property type="molecule type" value="Genomic_DNA"/>
</dbReference>
<dbReference type="PANTHER" id="PTHR45023:SF4">
    <property type="entry name" value="GLYCINE-RICH PROTEIN-RELATED"/>
    <property type="match status" value="1"/>
</dbReference>
<feature type="compositionally biased region" description="Basic and acidic residues" evidence="1">
    <location>
        <begin position="158"/>
        <end position="167"/>
    </location>
</feature>
<evidence type="ECO:0000256" key="1">
    <source>
        <dbReference type="SAM" id="MobiDB-lite"/>
    </source>
</evidence>
<feature type="compositionally biased region" description="Basic and acidic residues" evidence="1">
    <location>
        <begin position="175"/>
        <end position="193"/>
    </location>
</feature>
<gene>
    <name evidence="2" type="ORF">CEPIT_LOCUS11221</name>
</gene>
<feature type="region of interest" description="Disordered" evidence="1">
    <location>
        <begin position="141"/>
        <end position="204"/>
    </location>
</feature>
<dbReference type="AlphaFoldDB" id="A0AAV0D120"/>
<dbReference type="PANTHER" id="PTHR45023">
    <property type="match status" value="1"/>
</dbReference>
<dbReference type="Proteomes" id="UP001152523">
    <property type="component" value="Unassembled WGS sequence"/>
</dbReference>